<evidence type="ECO:0000313" key="17">
    <source>
        <dbReference type="RefSeq" id="XP_018099828.1"/>
    </source>
</evidence>
<dbReference type="GO" id="GO:0005634">
    <property type="term" value="C:nucleus"/>
    <property type="evidence" value="ECO:0000318"/>
    <property type="project" value="GO_Central"/>
</dbReference>
<feature type="domain" description="Helicase C-terminal" evidence="14">
    <location>
        <begin position="787"/>
        <end position="938"/>
    </location>
</feature>
<gene>
    <name evidence="16 17 18 19" type="primary">chd1.S</name>
</gene>
<keyword evidence="3" id="KW-0547">Nucleotide-binding</keyword>
<feature type="compositionally biased region" description="Basic and acidic residues" evidence="11">
    <location>
        <begin position="1392"/>
        <end position="1426"/>
    </location>
</feature>
<feature type="region of interest" description="Disordered" evidence="11">
    <location>
        <begin position="1074"/>
        <end position="1114"/>
    </location>
</feature>
<feature type="domain" description="Chromo" evidence="12">
    <location>
        <begin position="267"/>
        <end position="359"/>
    </location>
</feature>
<dbReference type="InterPro" id="IPR038718">
    <property type="entry name" value="SNF2-like_sf"/>
</dbReference>
<dbReference type="GO" id="GO:0016887">
    <property type="term" value="F:ATP hydrolysis activity"/>
    <property type="evidence" value="ECO:0000318"/>
    <property type="project" value="GO_Central"/>
</dbReference>
<accession>A0A1L8HR66</accession>
<dbReference type="GO" id="GO:0140658">
    <property type="term" value="F:ATP-dependent chromatin remodeler activity"/>
    <property type="evidence" value="ECO:0000318"/>
    <property type="project" value="GO_Central"/>
</dbReference>
<dbReference type="RefSeq" id="XP_018099829.1">
    <property type="nucleotide sequence ID" value="XM_018244340.2"/>
</dbReference>
<feature type="region of interest" description="Disordered" evidence="11">
    <location>
        <begin position="1580"/>
        <end position="1793"/>
    </location>
</feature>
<dbReference type="Pfam" id="PF13907">
    <property type="entry name" value="CHD1-like_C"/>
    <property type="match status" value="1"/>
</dbReference>
<dbReference type="InterPro" id="IPR023780">
    <property type="entry name" value="Chromo_domain"/>
</dbReference>
<dbReference type="RefSeq" id="XP_018099828.1">
    <property type="nucleotide sequence ID" value="XM_018244339.2"/>
</dbReference>
<dbReference type="PROSITE" id="PS50013">
    <property type="entry name" value="CHROMO_2"/>
    <property type="match status" value="2"/>
</dbReference>
<dbReference type="InterPro" id="IPR000330">
    <property type="entry name" value="SNF2_N"/>
</dbReference>
<dbReference type="Gene3D" id="3.40.50.10810">
    <property type="entry name" value="Tandem AAA-ATPase domain"/>
    <property type="match status" value="1"/>
</dbReference>
<dbReference type="PROSITE" id="PS00598">
    <property type="entry name" value="CHROMO_1"/>
    <property type="match status" value="2"/>
</dbReference>
<dbReference type="InterPro" id="IPR023779">
    <property type="entry name" value="Chromodomain_CS"/>
</dbReference>
<feature type="compositionally biased region" description="Basic residues" evidence="11">
    <location>
        <begin position="1324"/>
        <end position="1338"/>
    </location>
</feature>
<reference evidence="16 17" key="1">
    <citation type="submission" date="2022-04" db="UniProtKB">
        <authorList>
            <consortium name="RefSeq"/>
        </authorList>
    </citation>
    <scope>IDENTIFICATION</scope>
    <source>
        <strain evidence="16 17">J_2021</strain>
        <tissue evidence="16 17">Erythrocytes</tissue>
    </source>
</reference>
<evidence type="ECO:0000256" key="4">
    <source>
        <dbReference type="ARBA" id="ARBA00022801"/>
    </source>
</evidence>
<dbReference type="Gene3D" id="2.40.50.40">
    <property type="match status" value="2"/>
</dbReference>
<dbReference type="Xenbase" id="XB-GENE-960482">
    <property type="gene designation" value="chd1.S"/>
</dbReference>
<feature type="compositionally biased region" description="Polar residues" evidence="11">
    <location>
        <begin position="1749"/>
        <end position="1765"/>
    </location>
</feature>
<dbReference type="PROSITE" id="PS51194">
    <property type="entry name" value="HELICASE_CTER"/>
    <property type="match status" value="1"/>
</dbReference>
<feature type="compositionally biased region" description="Low complexity" evidence="11">
    <location>
        <begin position="25"/>
        <end position="60"/>
    </location>
</feature>
<keyword evidence="4" id="KW-0378">Hydrolase</keyword>
<dbReference type="SMART" id="SM00490">
    <property type="entry name" value="HELICc"/>
    <property type="match status" value="1"/>
</dbReference>
<evidence type="ECO:0000256" key="1">
    <source>
        <dbReference type="ARBA" id="ARBA00004123"/>
    </source>
</evidence>
<organism evidence="16">
    <name type="scientific">Xenopus laevis</name>
    <name type="common">African clawed frog</name>
    <dbReference type="NCBI Taxonomy" id="8355"/>
    <lineage>
        <taxon>Eukaryota</taxon>
        <taxon>Metazoa</taxon>
        <taxon>Chordata</taxon>
        <taxon>Craniata</taxon>
        <taxon>Vertebrata</taxon>
        <taxon>Euteleostomi</taxon>
        <taxon>Amphibia</taxon>
        <taxon>Batrachia</taxon>
        <taxon>Anura</taxon>
        <taxon>Pipoidea</taxon>
        <taxon>Pipidae</taxon>
        <taxon>Xenopodinae</taxon>
        <taxon>Xenopus</taxon>
        <taxon>Xenopus</taxon>
    </lineage>
</organism>
<feature type="compositionally biased region" description="Polar residues" evidence="11">
    <location>
        <begin position="1588"/>
        <end position="1600"/>
    </location>
</feature>
<dbReference type="FunFam" id="3.40.50.10810:FF:000007">
    <property type="entry name" value="Chromodomain-helicase-DNA-binding protein 2 isoform 1"/>
    <property type="match status" value="1"/>
</dbReference>
<feature type="compositionally biased region" description="Acidic residues" evidence="11">
    <location>
        <begin position="1357"/>
        <end position="1366"/>
    </location>
</feature>
<dbReference type="SMART" id="SM01176">
    <property type="entry name" value="DUF4208"/>
    <property type="match status" value="1"/>
</dbReference>
<dbReference type="GO" id="GO:0042393">
    <property type="term" value="F:histone binding"/>
    <property type="evidence" value="ECO:0000318"/>
    <property type="project" value="GO_Central"/>
</dbReference>
<evidence type="ECO:0000256" key="9">
    <source>
        <dbReference type="ARBA" id="ARBA00023242"/>
    </source>
</evidence>
<feature type="compositionally biased region" description="Basic and acidic residues" evidence="11">
    <location>
        <begin position="1661"/>
        <end position="1748"/>
    </location>
</feature>
<dbReference type="Bgee" id="733207">
    <property type="expression patterns" value="Expressed in egg cell and 19 other cell types or tissues"/>
</dbReference>
<dbReference type="Pfam" id="PF00176">
    <property type="entry name" value="SNF2-rel_dom"/>
    <property type="match status" value="1"/>
</dbReference>
<proteinExistence type="predicted"/>
<dbReference type="InterPro" id="IPR016197">
    <property type="entry name" value="Chromo-like_dom_sf"/>
</dbReference>
<dbReference type="SMART" id="SM00487">
    <property type="entry name" value="DEXDc"/>
    <property type="match status" value="1"/>
</dbReference>
<dbReference type="Gene3D" id="1.10.10.60">
    <property type="entry name" value="Homeodomain-like"/>
    <property type="match status" value="1"/>
</dbReference>
<dbReference type="SUPFAM" id="SSF54160">
    <property type="entry name" value="Chromo domain-like"/>
    <property type="match status" value="2"/>
</dbReference>
<dbReference type="SUPFAM" id="SSF52540">
    <property type="entry name" value="P-loop containing nucleoside triphosphate hydrolases"/>
    <property type="match status" value="2"/>
</dbReference>
<feature type="compositionally biased region" description="Basic and acidic residues" evidence="11">
    <location>
        <begin position="1450"/>
        <end position="1460"/>
    </location>
</feature>
<evidence type="ECO:0000256" key="10">
    <source>
        <dbReference type="ARBA" id="ARBA00049360"/>
    </source>
</evidence>
<dbReference type="SMART" id="SM00298">
    <property type="entry name" value="CHROMO"/>
    <property type="match status" value="2"/>
</dbReference>
<dbReference type="PROSITE" id="PS51192">
    <property type="entry name" value="HELICASE_ATP_BIND_1"/>
    <property type="match status" value="1"/>
</dbReference>
<dbReference type="GO" id="GO:0034728">
    <property type="term" value="P:nucleosome organization"/>
    <property type="evidence" value="ECO:0000318"/>
    <property type="project" value="GO_Central"/>
</dbReference>
<keyword evidence="9" id="KW-0539">Nucleus</keyword>
<comment type="subcellular location">
    <subcellularLocation>
        <location evidence="1">Nucleus</location>
    </subcellularLocation>
</comment>
<feature type="region of interest" description="Disordered" evidence="11">
    <location>
        <begin position="1450"/>
        <end position="1481"/>
    </location>
</feature>
<feature type="region of interest" description="Disordered" evidence="11">
    <location>
        <begin position="1314"/>
        <end position="1426"/>
    </location>
</feature>
<evidence type="ECO:0000259" key="12">
    <source>
        <dbReference type="PROSITE" id="PS50013"/>
    </source>
</evidence>
<evidence type="ECO:0000256" key="8">
    <source>
        <dbReference type="ARBA" id="ARBA00023163"/>
    </source>
</evidence>
<feature type="domain" description="Helicase ATP-binding" evidence="13">
    <location>
        <begin position="488"/>
        <end position="658"/>
    </location>
</feature>
<feature type="compositionally biased region" description="Basic and acidic residues" evidence="11">
    <location>
        <begin position="1601"/>
        <end position="1652"/>
    </location>
</feature>
<protein>
    <submittedName>
        <fullName evidence="16 17">Chromodomain-helicase-DNA-binding protein 1 isoform X1</fullName>
    </submittedName>
</protein>
<dbReference type="PaxDb" id="8355-A0A1L8HR66"/>
<keyword evidence="7" id="KW-0238">DNA-binding</keyword>
<evidence type="ECO:0000313" key="15">
    <source>
        <dbReference type="Proteomes" id="UP000186698"/>
    </source>
</evidence>
<dbReference type="RefSeq" id="XP_018099827.1">
    <property type="nucleotide sequence ID" value="XM_018244338.2"/>
</dbReference>
<feature type="compositionally biased region" description="Acidic residues" evidence="11">
    <location>
        <begin position="239"/>
        <end position="249"/>
    </location>
</feature>
<dbReference type="PANTHER" id="PTHR45623:SF7">
    <property type="entry name" value="CHROMODOMAIN-HELICASE-DNA-BINDING PROTEIN 1"/>
    <property type="match status" value="1"/>
</dbReference>
<feature type="compositionally biased region" description="Basic residues" evidence="11">
    <location>
        <begin position="187"/>
        <end position="211"/>
    </location>
</feature>
<dbReference type="CDD" id="cd18666">
    <property type="entry name" value="CD1_tandem_CHD1-2_like"/>
    <property type="match status" value="1"/>
</dbReference>
<feature type="compositionally biased region" description="Basic and acidic residues" evidence="11">
    <location>
        <begin position="61"/>
        <end position="80"/>
    </location>
</feature>
<dbReference type="InterPro" id="IPR056302">
    <property type="entry name" value="CHD1-2/Hrp3_HTH"/>
</dbReference>
<evidence type="ECO:0000256" key="3">
    <source>
        <dbReference type="ARBA" id="ARBA00022741"/>
    </source>
</evidence>
<dbReference type="Proteomes" id="UP000186698">
    <property type="component" value="Chromosome 1S"/>
</dbReference>
<dbReference type="GO" id="GO:0003682">
    <property type="term" value="F:chromatin binding"/>
    <property type="evidence" value="ECO:0000318"/>
    <property type="project" value="GO_Central"/>
</dbReference>
<dbReference type="GO" id="GO:0000785">
    <property type="term" value="C:chromatin"/>
    <property type="evidence" value="ECO:0000318"/>
    <property type="project" value="GO_Central"/>
</dbReference>
<dbReference type="FunFam" id="2.40.50.40:FF:000008">
    <property type="entry name" value="Chromodomain-helicase-DNA-binding protein 2 isoform 1"/>
    <property type="match status" value="1"/>
</dbReference>
<dbReference type="KEGG" id="xla:733207"/>
<evidence type="ECO:0000313" key="16">
    <source>
        <dbReference type="RefSeq" id="XP_018099827.1"/>
    </source>
</evidence>
<feature type="compositionally biased region" description="Basic residues" evidence="11">
    <location>
        <begin position="1101"/>
        <end position="1111"/>
    </location>
</feature>
<dbReference type="AGR" id="Xenbase:XB-GENE-960482"/>
<evidence type="ECO:0000313" key="18">
    <source>
        <dbReference type="RefSeq" id="XP_018099829.1"/>
    </source>
</evidence>
<dbReference type="GO" id="GO:0005524">
    <property type="term" value="F:ATP binding"/>
    <property type="evidence" value="ECO:0007669"/>
    <property type="project" value="UniProtKB-KW"/>
</dbReference>
<feature type="domain" description="Chromo" evidence="12">
    <location>
        <begin position="384"/>
        <end position="447"/>
    </location>
</feature>
<dbReference type="FunFam" id="2.40.50.40:FF:000014">
    <property type="entry name" value="Chromodomain-helicase-DNA-binding protein 2 isoform 1"/>
    <property type="match status" value="1"/>
</dbReference>
<dbReference type="InterPro" id="IPR027417">
    <property type="entry name" value="P-loop_NTPase"/>
</dbReference>
<dbReference type="CDD" id="cd18661">
    <property type="entry name" value="CD2_tandem_CHD1-2_like"/>
    <property type="match status" value="1"/>
</dbReference>
<evidence type="ECO:0000259" key="13">
    <source>
        <dbReference type="PROSITE" id="PS51192"/>
    </source>
</evidence>
<feature type="compositionally biased region" description="Basic and acidic residues" evidence="11">
    <location>
        <begin position="1773"/>
        <end position="1784"/>
    </location>
</feature>
<keyword evidence="8" id="KW-0804">Transcription</keyword>
<dbReference type="InterPro" id="IPR025260">
    <property type="entry name" value="CHD1-like_C"/>
</dbReference>
<keyword evidence="15" id="KW-1185">Reference proteome</keyword>
<feature type="compositionally biased region" description="Basic and acidic residues" evidence="11">
    <location>
        <begin position="167"/>
        <end position="186"/>
    </location>
</feature>
<sequence>MNGHSDEDNVSNSNGNSSHSDDDSSSGSGSSSGSSSDGSSSQSGSSDSESGSESGSQSDSDTSKEKKNVQSKPPRLDGAEFWKSNPSILAVQRSAMLRKQQLQQQQRQQESSNSGSDEDSSSNDESDEDSSSEIKKKKRQDEDWQMSRSVSDSGSPSASSSSDSDTGGDRQKSSSRDSESDYEPSHKVKNKKSQNRSKAKNGKSVGQKKRKADSSDDDYDDYNKKVSRRQATVNVSYKEDEEMKTDSDDLLEVVGEDVPQPEEDEFETIERVMDSRFGRKGATGGTTTIYAVEADGDPNADFNETKEAGETQYFLKWKGWSSIHNTWETEETLKQQNVKGMKKLDNYKKKEQEKKRWLKSASPEDIEYYNCQQELIDDLHKQYQIVERIIAHSNQKSAAGYPDYFCKWQGLPYSECSWEDGALIAKKFQARIDEYISRNQSKTIPFKECKVLKQRPRFVALKKQPSYIGGNKQMELRDYQLDGLNWLAHSWCKGNSCILADEMGLGKTIQTISFLNYLFHEHQLYGPFLLVVPLSTLTSWQREIQIWAPLINSVVYLGDINSRNVIRTHEWMHPQTKRLKFNVVLTTYEILLKDKSFLGGVNWAFIGVDEAHRLKNDDSLLYKSLIDFKSNHRLLITGTPLQNSLKELWSLLQFIMPEKFSSWEVFEEEHGKGKEYGYASLHKELEPFLLRRVKKDVEKSLPAKVEQILRVEMSASQKQYYKWILTRNYKALSKGSKGSTSGFLNIMMELKKCCNHCYLIKAPEENEFYNRQEALQHLIRSSGKLILLDKLLVRLRERGNRVLIFSQMVRMLNILAEYLKSRQFPFQRLDGSIKGEIRKQALDHFNAEGSEDFCFLLSTRAGGLGINLASADTVVIFDSDWNPQNDLQAQARAHRIGQKKQVNIYRLVTKGSVEEDIIERAKKKMVLDHLVIQRMDTTGKTVLHTGSTPSSSTPFNKEELSAILKFGAEELFKEPEGEEEEPQEMDIDEILKRAETRENEGGPLTVGDELLSQFKVANFSTMEEDDMVEPDGNSKSWEDIIPNDQRRRIEEEEREKELQEIYLLPRMRNCAKQASFNGSEGRRSRNRRYSGSDSDSMSDRKHPKKRGRPRTIPRENIKGFSDAEIRRFIKSYKKFGGPLERLDAIARDAELVDKSETDLRRLGELVHNGCIKALKDSSGPERAGGRRGKIKGPTFRISGVQVNAKLVSSHEEELAPLHKSIPSDPDERKRYVIPCHTKAAHFDIDWGKEDDSNLLIGIYEYGYGSWEMIKMDPDLNLTQKILPDDPDKKPQAKQLQTRADYLIKLLNKDLLRKEAQRLSSGGNSKRRKTRAKKSKNVKPVKVEEDTKSESSPPSSENSDEEEDQEENVPLKTNNKRRVEKENEDQIELDVSVNKEPEEKKDIKENKKDLKKEKKEKEEKKDPIEKEVRDKKEIKVKEPVKEKEIKEEKVNEVKCEKEKPKKSISAETPVHITASSEPVPISEEAEELDQKTFSVCKERMRPVKAALKQLDRPEKGLSEREQLEHTRQCLIKIGDHITECLKEYTNPDQIKQWRKNLWIFVSKFTEFDARKLHKLYKHAIKKRQESQHNDQNSSSSVNTNIRHPDVDRLKENSNHDDSSRDSYSSERHLSQYHDHHYKDRHQSDAYKKGDSRKRPYSSFSNGKDHRDWDHHYKQDRYHNESKHRKLDDHRSRDHRSNLEGGLKDRSYADHRSHSDHRSHADHRSSSDYSHHKSSRDYRYHSDWQMEHRASSSGPRSPLDQRSTYDSRSPLGRRSPFESSDHKSTPEHLWSGRKT</sequence>
<evidence type="ECO:0000259" key="14">
    <source>
        <dbReference type="PROSITE" id="PS51194"/>
    </source>
</evidence>
<keyword evidence="2" id="KW-0677">Repeat</keyword>
<evidence type="ECO:0000256" key="11">
    <source>
        <dbReference type="SAM" id="MobiDB-lite"/>
    </source>
</evidence>
<name>A0A1L8HR66_XENLA</name>
<dbReference type="Pfam" id="PF18375">
    <property type="entry name" value="CDH1_2_SANT_HL1"/>
    <property type="match status" value="1"/>
</dbReference>
<dbReference type="InterPro" id="IPR000953">
    <property type="entry name" value="Chromo/chromo_shadow_dom"/>
</dbReference>
<dbReference type="CDD" id="cd18793">
    <property type="entry name" value="SF2_C_SNF"/>
    <property type="match status" value="1"/>
</dbReference>
<dbReference type="GO" id="GO:0003677">
    <property type="term" value="F:DNA binding"/>
    <property type="evidence" value="ECO:0000318"/>
    <property type="project" value="GO_Central"/>
</dbReference>
<keyword evidence="5" id="KW-0067">ATP-binding</keyword>
<dbReference type="CTD" id="733207"/>
<keyword evidence="6" id="KW-0805">Transcription regulation</keyword>
<evidence type="ECO:0000256" key="5">
    <source>
        <dbReference type="ARBA" id="ARBA00022840"/>
    </source>
</evidence>
<dbReference type="GeneID" id="733207"/>
<dbReference type="STRING" id="8355.A0A1L8HR66"/>
<dbReference type="InterPro" id="IPR040793">
    <property type="entry name" value="CDH1_2_SANT_HL1"/>
</dbReference>
<dbReference type="FunFam" id="1.10.10.60:FF:000106">
    <property type="entry name" value="Chromodomain-helicase-DNA-binding protein 2 isoform 1"/>
    <property type="match status" value="1"/>
</dbReference>
<dbReference type="FunFam" id="3.40.50.300:FF:000130">
    <property type="entry name" value="Chromodomain-helicase-DNA-binding protein 2 isoform 1"/>
    <property type="match status" value="1"/>
</dbReference>
<evidence type="ECO:0000256" key="6">
    <source>
        <dbReference type="ARBA" id="ARBA00023015"/>
    </source>
</evidence>
<dbReference type="OrthoDB" id="5857104at2759"/>
<dbReference type="InterPro" id="IPR014001">
    <property type="entry name" value="Helicase_ATP-bd"/>
</dbReference>
<dbReference type="Gene3D" id="3.40.50.300">
    <property type="entry name" value="P-loop containing nucleotide triphosphate hydrolases"/>
    <property type="match status" value="1"/>
</dbReference>
<evidence type="ECO:0000256" key="2">
    <source>
        <dbReference type="ARBA" id="ARBA00022737"/>
    </source>
</evidence>
<dbReference type="Pfam" id="PF00385">
    <property type="entry name" value="Chromo"/>
    <property type="match status" value="2"/>
</dbReference>
<dbReference type="InterPro" id="IPR049730">
    <property type="entry name" value="SNF2/RAD54-like_C"/>
</dbReference>
<feature type="compositionally biased region" description="Low complexity" evidence="11">
    <location>
        <begin position="147"/>
        <end position="165"/>
    </location>
</feature>
<dbReference type="Pfam" id="PF00271">
    <property type="entry name" value="Helicase_C"/>
    <property type="match status" value="1"/>
</dbReference>
<feature type="compositionally biased region" description="Low complexity" evidence="11">
    <location>
        <begin position="97"/>
        <end position="115"/>
    </location>
</feature>
<comment type="catalytic activity">
    <reaction evidence="10">
        <text>ATP + H2O = ADP + phosphate + H(+)</text>
        <dbReference type="Rhea" id="RHEA:13065"/>
        <dbReference type="ChEBI" id="CHEBI:15377"/>
        <dbReference type="ChEBI" id="CHEBI:15378"/>
        <dbReference type="ChEBI" id="CHEBI:30616"/>
        <dbReference type="ChEBI" id="CHEBI:43474"/>
        <dbReference type="ChEBI" id="CHEBI:456216"/>
    </reaction>
</comment>
<dbReference type="InterPro" id="IPR001650">
    <property type="entry name" value="Helicase_C-like"/>
</dbReference>
<evidence type="ECO:0000256" key="7">
    <source>
        <dbReference type="ARBA" id="ARBA00023125"/>
    </source>
</evidence>
<dbReference type="PANTHER" id="PTHR45623">
    <property type="entry name" value="CHROMODOMAIN-HELICASE-DNA-BINDING PROTEIN 3-RELATED-RELATED"/>
    <property type="match status" value="1"/>
</dbReference>
<feature type="compositionally biased region" description="Acidic residues" evidence="11">
    <location>
        <begin position="116"/>
        <end position="131"/>
    </location>
</feature>
<evidence type="ECO:0000313" key="19">
    <source>
        <dbReference type="Xenbase" id="XB-GENE-960482"/>
    </source>
</evidence>
<dbReference type="Pfam" id="PF23588">
    <property type="entry name" value="HTH_CHD1_Hrp3"/>
    <property type="match status" value="1"/>
</dbReference>
<feature type="region of interest" description="Disordered" evidence="11">
    <location>
        <begin position="1"/>
        <end position="249"/>
    </location>
</feature>